<proteinExistence type="predicted"/>
<sequence>MERSEGVTGSKDTRTEIWADLKFCGGLSLLSLSIAAASAAPIPIPTRKEDVAQANIDGMEDSQPGASLTSSSVGASVGPRLTSTGVAVYNGLKHRRLSSSSQVKKRISDARDAATRPSPVGLQTAAAALTALANLSLSSSPPLAPASTAISTVSASASLSIPRSRPSDTSAQRAGMARSISLDDEYIFSVHIQSPEYLTDGGDRNGAQDTKNDGSLAKNGKKRGTIFTCESCSKVYRHPSCLIKHRWEHSPHWREASKFLLSKHQQVQLMEAAAILSHMSPSALGGSSLPDDRSYWPSFLSGGLLPPPAVSAESTHALAVPRSAPFPAPYAVRPASSSVPAPSALSSSRPASTRPRLHEYPIPGAGGVTHVRPGVLGVPTGSAGAREAMMGAVRTMSPYAHEGPRRASPGDGSEPWGSPVSLRPESALSYSYARTDGGASASAWSVPRSSFVSVSVSASASASSRSRSMSVPGSDESEFVEVEAEAEDELREHQPYGFSSRGRVSVSRYGLDEDGASGVGVGYSVKEEEEEEEEEWDGMEMEMEL</sequence>
<feature type="region of interest" description="Disordered" evidence="2">
    <location>
        <begin position="485"/>
        <end position="504"/>
    </location>
</feature>
<dbReference type="GeneID" id="20667739"/>
<feature type="compositionally biased region" description="Acidic residues" evidence="2">
    <location>
        <begin position="527"/>
        <end position="545"/>
    </location>
</feature>
<feature type="region of interest" description="Disordered" evidence="2">
    <location>
        <begin position="399"/>
        <end position="420"/>
    </location>
</feature>
<dbReference type="Proteomes" id="UP000030671">
    <property type="component" value="Unassembled WGS sequence"/>
</dbReference>
<organism evidence="4 5">
    <name type="scientific">Heterobasidion irregulare (strain TC 32-1)</name>
    <dbReference type="NCBI Taxonomy" id="747525"/>
    <lineage>
        <taxon>Eukaryota</taxon>
        <taxon>Fungi</taxon>
        <taxon>Dikarya</taxon>
        <taxon>Basidiomycota</taxon>
        <taxon>Agaricomycotina</taxon>
        <taxon>Agaricomycetes</taxon>
        <taxon>Russulales</taxon>
        <taxon>Bondarzewiaceae</taxon>
        <taxon>Heterobasidion</taxon>
        <taxon>Heterobasidion annosum species complex</taxon>
    </lineage>
</organism>
<keyword evidence="1" id="KW-0479">Metal-binding</keyword>
<dbReference type="EMBL" id="KI925466">
    <property type="protein sequence ID" value="ETW75246.1"/>
    <property type="molecule type" value="Genomic_DNA"/>
</dbReference>
<dbReference type="AlphaFoldDB" id="W4JQS8"/>
<reference evidence="4 5" key="1">
    <citation type="journal article" date="2012" name="New Phytol.">
        <title>Insight into trade-off between wood decay and parasitism from the genome of a fungal forest pathogen.</title>
        <authorList>
            <person name="Olson A."/>
            <person name="Aerts A."/>
            <person name="Asiegbu F."/>
            <person name="Belbahri L."/>
            <person name="Bouzid O."/>
            <person name="Broberg A."/>
            <person name="Canback B."/>
            <person name="Coutinho P.M."/>
            <person name="Cullen D."/>
            <person name="Dalman K."/>
            <person name="Deflorio G."/>
            <person name="van Diepen L.T."/>
            <person name="Dunand C."/>
            <person name="Duplessis S."/>
            <person name="Durling M."/>
            <person name="Gonthier P."/>
            <person name="Grimwood J."/>
            <person name="Fossdal C.G."/>
            <person name="Hansson D."/>
            <person name="Henrissat B."/>
            <person name="Hietala A."/>
            <person name="Himmelstrand K."/>
            <person name="Hoffmeister D."/>
            <person name="Hogberg N."/>
            <person name="James T.Y."/>
            <person name="Karlsson M."/>
            <person name="Kohler A."/>
            <person name="Kues U."/>
            <person name="Lee Y.H."/>
            <person name="Lin Y.C."/>
            <person name="Lind M."/>
            <person name="Lindquist E."/>
            <person name="Lombard V."/>
            <person name="Lucas S."/>
            <person name="Lunden K."/>
            <person name="Morin E."/>
            <person name="Murat C."/>
            <person name="Park J."/>
            <person name="Raffaello T."/>
            <person name="Rouze P."/>
            <person name="Salamov A."/>
            <person name="Schmutz J."/>
            <person name="Solheim H."/>
            <person name="Stahlberg J."/>
            <person name="Velez H."/>
            <person name="de Vries R.P."/>
            <person name="Wiebenga A."/>
            <person name="Woodward S."/>
            <person name="Yakovlev I."/>
            <person name="Garbelotto M."/>
            <person name="Martin F."/>
            <person name="Grigoriev I.V."/>
            <person name="Stenlid J."/>
        </authorList>
    </citation>
    <scope>NUCLEOTIDE SEQUENCE [LARGE SCALE GENOMIC DNA]</scope>
    <source>
        <strain evidence="4 5">TC 32-1</strain>
    </source>
</reference>
<dbReference type="PROSITE" id="PS50157">
    <property type="entry name" value="ZINC_FINGER_C2H2_2"/>
    <property type="match status" value="1"/>
</dbReference>
<evidence type="ECO:0000256" key="2">
    <source>
        <dbReference type="SAM" id="MobiDB-lite"/>
    </source>
</evidence>
<evidence type="ECO:0000259" key="3">
    <source>
        <dbReference type="PROSITE" id="PS50157"/>
    </source>
</evidence>
<dbReference type="InParanoid" id="W4JQS8"/>
<keyword evidence="1" id="KW-0862">Zinc</keyword>
<protein>
    <recommendedName>
        <fullName evidence="3">C2H2-type domain-containing protein</fullName>
    </recommendedName>
</protein>
<dbReference type="STRING" id="747525.W4JQS8"/>
<feature type="region of interest" description="Disordered" evidence="2">
    <location>
        <begin position="199"/>
        <end position="218"/>
    </location>
</feature>
<dbReference type="InterPro" id="IPR013087">
    <property type="entry name" value="Znf_C2H2_type"/>
</dbReference>
<dbReference type="KEGG" id="hir:HETIRDRAFT_157601"/>
<evidence type="ECO:0000313" key="4">
    <source>
        <dbReference type="EMBL" id="ETW75246.1"/>
    </source>
</evidence>
<dbReference type="RefSeq" id="XP_009552682.1">
    <property type="nucleotide sequence ID" value="XM_009554387.1"/>
</dbReference>
<keyword evidence="5" id="KW-1185">Reference proteome</keyword>
<feature type="region of interest" description="Disordered" evidence="2">
    <location>
        <begin position="517"/>
        <end position="545"/>
    </location>
</feature>
<dbReference type="OrthoDB" id="2152896at2759"/>
<feature type="region of interest" description="Disordered" evidence="2">
    <location>
        <begin position="333"/>
        <end position="358"/>
    </location>
</feature>
<accession>W4JQS8</accession>
<dbReference type="GO" id="GO:0008270">
    <property type="term" value="F:zinc ion binding"/>
    <property type="evidence" value="ECO:0007669"/>
    <property type="project" value="UniProtKB-KW"/>
</dbReference>
<feature type="domain" description="C2H2-type" evidence="3">
    <location>
        <begin position="227"/>
        <end position="250"/>
    </location>
</feature>
<dbReference type="PROSITE" id="PS00028">
    <property type="entry name" value="ZINC_FINGER_C2H2_1"/>
    <property type="match status" value="1"/>
</dbReference>
<gene>
    <name evidence="4" type="ORF">HETIRDRAFT_157601</name>
</gene>
<feature type="compositionally biased region" description="Low complexity" evidence="2">
    <location>
        <begin position="333"/>
        <end position="354"/>
    </location>
</feature>
<evidence type="ECO:0000256" key="1">
    <source>
        <dbReference type="PROSITE-ProRule" id="PRU00042"/>
    </source>
</evidence>
<evidence type="ECO:0000313" key="5">
    <source>
        <dbReference type="Proteomes" id="UP000030671"/>
    </source>
</evidence>
<dbReference type="eggNOG" id="ENOG502S997">
    <property type="taxonomic scope" value="Eukaryota"/>
</dbReference>
<keyword evidence="1" id="KW-0863">Zinc-finger</keyword>
<feature type="region of interest" description="Disordered" evidence="2">
    <location>
        <begin position="97"/>
        <end position="118"/>
    </location>
</feature>
<name>W4JQS8_HETIT</name>
<dbReference type="HOGENOM" id="CLU_043182_0_0_1"/>